<dbReference type="PANTHER" id="PTHR46957">
    <property type="entry name" value="CYTOKINE RECEPTOR"/>
    <property type="match status" value="1"/>
</dbReference>
<dbReference type="SMART" id="SM00060">
    <property type="entry name" value="FN3"/>
    <property type="match status" value="10"/>
</dbReference>
<feature type="domain" description="Fibronectin type-III" evidence="16">
    <location>
        <begin position="698"/>
        <end position="790"/>
    </location>
</feature>
<evidence type="ECO:0000256" key="8">
    <source>
        <dbReference type="ARBA" id="ARBA00022989"/>
    </source>
</evidence>
<dbReference type="InterPro" id="IPR003961">
    <property type="entry name" value="FN3_dom"/>
</dbReference>
<dbReference type="GeneTree" id="ENSGT00940000156088"/>
<dbReference type="SUPFAM" id="SSF49265">
    <property type="entry name" value="Fibronectin type III"/>
    <property type="match status" value="9"/>
</dbReference>
<feature type="domain" description="Tyrosine-protein phosphatase" evidence="14">
    <location>
        <begin position="1385"/>
        <end position="1645"/>
    </location>
</feature>
<gene>
    <name evidence="17" type="primary">PTPRB</name>
</gene>
<dbReference type="InterPro" id="IPR000387">
    <property type="entry name" value="Tyr_Pase_dom"/>
</dbReference>
<evidence type="ECO:0000256" key="1">
    <source>
        <dbReference type="ARBA" id="ARBA00004479"/>
    </source>
</evidence>
<feature type="domain" description="Fibronectin type-III" evidence="16">
    <location>
        <begin position="524"/>
        <end position="611"/>
    </location>
</feature>
<dbReference type="Pfam" id="PF00041">
    <property type="entry name" value="fn3"/>
    <property type="match status" value="6"/>
</dbReference>
<dbReference type="InterPro" id="IPR029021">
    <property type="entry name" value="Prot-tyrosine_phosphatase-like"/>
</dbReference>
<feature type="transmembrane region" description="Helical" evidence="13">
    <location>
        <begin position="1349"/>
        <end position="1368"/>
    </location>
</feature>
<keyword evidence="9 13" id="KW-0472">Membrane</keyword>
<accession>A0A3B4FRE7</accession>
<evidence type="ECO:0000259" key="14">
    <source>
        <dbReference type="PROSITE" id="PS50055"/>
    </source>
</evidence>
<evidence type="ECO:0000256" key="12">
    <source>
        <dbReference type="ARBA" id="ARBA00051722"/>
    </source>
</evidence>
<dbReference type="InterPro" id="IPR013783">
    <property type="entry name" value="Ig-like_fold"/>
</dbReference>
<dbReference type="InterPro" id="IPR003595">
    <property type="entry name" value="Tyr_Pase_cat"/>
</dbReference>
<evidence type="ECO:0000256" key="4">
    <source>
        <dbReference type="ARBA" id="ARBA00022729"/>
    </source>
</evidence>
<dbReference type="GO" id="GO:0043235">
    <property type="term" value="C:receptor complex"/>
    <property type="evidence" value="ECO:0007669"/>
    <property type="project" value="TreeGrafter"/>
</dbReference>
<proteinExistence type="inferred from homology"/>
<dbReference type="STRING" id="303518.ENSPNYP00000013190"/>
<keyword evidence="6" id="KW-0378">Hydrolase</keyword>
<feature type="domain" description="Fibronectin type-III" evidence="16">
    <location>
        <begin position="54"/>
        <end position="141"/>
    </location>
</feature>
<dbReference type="PANTHER" id="PTHR46957:SF2">
    <property type="entry name" value="RECEPTOR-TYPE TYROSINE-PROTEIN PHOSPHATASE BETA"/>
    <property type="match status" value="1"/>
</dbReference>
<dbReference type="PROSITE" id="PS50055">
    <property type="entry name" value="TYR_PHOSPHATASE_PTP"/>
    <property type="match status" value="1"/>
</dbReference>
<evidence type="ECO:0000256" key="5">
    <source>
        <dbReference type="ARBA" id="ARBA00022737"/>
    </source>
</evidence>
<dbReference type="FunFam" id="3.90.190.10:FF:000009">
    <property type="entry name" value="Receptor-type tyrosine-protein phosphatase beta"/>
    <property type="match status" value="1"/>
</dbReference>
<keyword evidence="7" id="KW-0904">Protein phosphatase</keyword>
<dbReference type="PROSITE" id="PS50056">
    <property type="entry name" value="TYR_PHOSPHATASE_2"/>
    <property type="match status" value="1"/>
</dbReference>
<evidence type="ECO:0000256" key="10">
    <source>
        <dbReference type="ARBA" id="ARBA00023180"/>
    </source>
</evidence>
<dbReference type="EC" id="3.1.3.48" evidence="2"/>
<dbReference type="GO" id="GO:0016020">
    <property type="term" value="C:membrane"/>
    <property type="evidence" value="ECO:0007669"/>
    <property type="project" value="UniProtKB-SubCell"/>
</dbReference>
<dbReference type="PRINTS" id="PR00700">
    <property type="entry name" value="PRTYPHPHTASE"/>
</dbReference>
<dbReference type="InterPro" id="IPR016130">
    <property type="entry name" value="Tyr_Pase_AS"/>
</dbReference>
<dbReference type="SMART" id="SM00194">
    <property type="entry name" value="PTPc"/>
    <property type="match status" value="1"/>
</dbReference>
<dbReference type="InterPro" id="IPR000242">
    <property type="entry name" value="PTP_cat"/>
</dbReference>
<protein>
    <recommendedName>
        <fullName evidence="2">protein-tyrosine-phosphatase</fullName>
        <ecNumber evidence="2">3.1.3.48</ecNumber>
    </recommendedName>
</protein>
<dbReference type="PROSITE" id="PS50853">
    <property type="entry name" value="FN3"/>
    <property type="match status" value="7"/>
</dbReference>
<reference evidence="17" key="1">
    <citation type="submission" date="2023-09" db="UniProtKB">
        <authorList>
            <consortium name="Ensembl"/>
        </authorList>
    </citation>
    <scope>IDENTIFICATION</scope>
</reference>
<feature type="transmembrane region" description="Helical" evidence="13">
    <location>
        <begin position="1322"/>
        <end position="1342"/>
    </location>
</feature>
<keyword evidence="5" id="KW-0677">Repeat</keyword>
<evidence type="ECO:0000259" key="15">
    <source>
        <dbReference type="PROSITE" id="PS50056"/>
    </source>
</evidence>
<evidence type="ECO:0000256" key="3">
    <source>
        <dbReference type="ARBA" id="ARBA00022692"/>
    </source>
</evidence>
<dbReference type="InterPro" id="IPR036116">
    <property type="entry name" value="FN3_sf"/>
</dbReference>
<dbReference type="GO" id="GO:0004725">
    <property type="term" value="F:protein tyrosine phosphatase activity"/>
    <property type="evidence" value="ECO:0007669"/>
    <property type="project" value="UniProtKB-EC"/>
</dbReference>
<keyword evidence="4" id="KW-0732">Signal</keyword>
<feature type="domain" description="Fibronectin type-III" evidence="16">
    <location>
        <begin position="343"/>
        <end position="435"/>
    </location>
</feature>
<dbReference type="FunFam" id="2.60.40.10:FF:000369">
    <property type="entry name" value="Protein tyrosine phosphatase, receptor type B"/>
    <property type="match status" value="4"/>
</dbReference>
<dbReference type="Ensembl" id="ENSPNYT00000013514.1">
    <property type="protein sequence ID" value="ENSPNYP00000013190.1"/>
    <property type="gene ID" value="ENSPNYG00000009936.1"/>
</dbReference>
<keyword evidence="10" id="KW-0325">Glycoprotein</keyword>
<evidence type="ECO:0000256" key="6">
    <source>
        <dbReference type="ARBA" id="ARBA00022801"/>
    </source>
</evidence>
<organism evidence="17">
    <name type="scientific">Pundamilia nyererei</name>
    <dbReference type="NCBI Taxonomy" id="303518"/>
    <lineage>
        <taxon>Eukaryota</taxon>
        <taxon>Metazoa</taxon>
        <taxon>Chordata</taxon>
        <taxon>Craniata</taxon>
        <taxon>Vertebrata</taxon>
        <taxon>Euteleostomi</taxon>
        <taxon>Actinopterygii</taxon>
        <taxon>Neopterygii</taxon>
        <taxon>Teleostei</taxon>
        <taxon>Neoteleostei</taxon>
        <taxon>Acanthomorphata</taxon>
        <taxon>Ovalentaria</taxon>
        <taxon>Cichlomorphae</taxon>
        <taxon>Cichliformes</taxon>
        <taxon>Cichlidae</taxon>
        <taxon>African cichlids</taxon>
        <taxon>Pseudocrenilabrinae</taxon>
        <taxon>Haplochromini</taxon>
        <taxon>Pundamilia</taxon>
    </lineage>
</organism>
<dbReference type="Gene3D" id="2.60.40.10">
    <property type="entry name" value="Immunoglobulins"/>
    <property type="match status" value="9"/>
</dbReference>
<comment type="subcellular location">
    <subcellularLocation>
        <location evidence="1">Membrane</location>
        <topology evidence="1">Single-pass type I membrane protein</topology>
    </subcellularLocation>
</comment>
<evidence type="ECO:0000313" key="17">
    <source>
        <dbReference type="Ensembl" id="ENSPNYP00000013190.1"/>
    </source>
</evidence>
<comment type="similarity">
    <text evidence="11">Belongs to the protein-tyrosine phosphatase family. Receptor class 3 subfamily.</text>
</comment>
<dbReference type="SMART" id="SM00404">
    <property type="entry name" value="PTPc_motif"/>
    <property type="match status" value="1"/>
</dbReference>
<evidence type="ECO:0000256" key="9">
    <source>
        <dbReference type="ARBA" id="ARBA00023136"/>
    </source>
</evidence>
<sequence length="1677" mass="186153">MSAGLLKNETLGSTTTRHTLNGLVPGRLYNITVVTEGGKLQNSRTIEAQTVPSAVFNLTTNYENSTILLLSWQKPKGDLDALIVTLTYNGTRLWETTLPGNVTEVTIHQLTPGSAYQLTVTSRSGRLTNQSEITVRTAPASHLTLSPSASGGLFLAWSPPAGHWENYRLFLFDGSQQVVSTSLDQEAVNFSIPSAGLTPGRVYRVVLRVESGGLTAESSCEGSTGQKYISTNTYDSTYHTCEKKVIFLHYTSCCLLGNNTEATRTVEPNMRECTFNVLTPGRLYTITVTTRSGKLNTSVSVEGRTGVCFYTARVLVVVKLQVPTKYRRKEHHENDTIIFLFSAPEPVSEITVSNGGKSDALQVSWRPVSGVVDSYLVCLEERKGISKHKFVVSHSSPPECSFRSLEAGRLYSVVIKTRSGDLETSATVLARTQPATVQNPIAVHSGRDNFLKVYWRQAAGVLDRYVVLIRYNHTVLQNKSVSAGHNECVFSSLTSGRLYTVTVETWSGDYVSSISTDGRTFPAAVQNLLLSNAGTDKLNITWSPAPGDVDYYEVTLLFNDSRVFPPVTLGGEVRQHRLTSLTPGRLYKIVVATFSGSYQRAEFIEGRTVPRAVGNLHLVPQPGLTDSVAGLLASWMPGEGDLDMYIVTVRVIIDTRPVPKHVTTLDFLELTPGHLYTITVQSMSGKLSNSNTATGRTAPARVTALQADNDHTTHSLTVSWEQPVGAYDSYSLQLLDEAGIVVINRTVAAESRSKLLEGLTSGKWYRVRVVTLSGGVPSLEASAEGQTRPAAVSNLLVISANTSSLSFSWRPSDGHVDIYDLTLYSISEGTTNHRQGSPGSRRDHHTVGSTFTSMFCRVRSLWFRIKIPPRDSPILKQKKFQWSSQLESHADLFVSLLRKVVLYDVSGSILGAQTLGAEHTSHTFTALVPGRLYRAEVITHSGDLTNNVSAFGRTSPQQPAHLSVKQGPSNDTIELLWAVPTKGDYSNFSLQWTPPDQLTVTQTHLTSCIVGGMFPGREYNFTLMTTSGGGAKGGPTVRSQPIQRNIRTSPSSLKSIHCFPLSSSSLSCSWSPPHADFDSYEVECRRYDDRELISALKLVGGVTAVTLDHLEPYRKYSVTVRVSSAGQTSPPVTHTTVTMIDRPPVPPQSVCVTKRSSKIKSSSILFRFNCSWFSDTNGAVRYFTVIVAESDANEMLQPEQRHPLPSYRDYISNSSVRAYQTAYFPSRCPQDTESSVNLGAGGDRLGGSCDHYHDGDLYLSDSYGAFCDGPLKAKTSYRLSVRAFTRLFDENHREFSQPLFTDTYLSEPLRTHAEPLGGVVEGLSAGMFLIGMMVAVVSLLAYRQRRCSSAFAGSIFVYLSLFSPIKAAHFESHLTKLQADSNYLLSEEFEDLKDVGRNQTMDVARVPENRGKNRYNNILPYDSTRVKLSYLEDDPCSDYINASYIPGNNYRREYIASQGPLPGTKDDFWRMVWEHGVYNIIMVTQCVEKGRVKCDQYWPADREPLYYGDLVIQMLSESVLPEWTIREFKITSESSCSYPRVLRHFHYTVWPDHGVPESTQSLIQFVRTARDYVDRSPSTGATVVHCSAGVGRTGTFIALDRVLQQLDSKGTIDLYGCVFDLRLHRQHMVQTECQYAFLYQCIRDVLRARKHRSEQENPLYPIYENFNPEYCRERRHK</sequence>
<name>A0A3B4FRE7_9CICH</name>
<dbReference type="InterPro" id="IPR050713">
    <property type="entry name" value="RTP_Phos/Ushers"/>
</dbReference>
<keyword evidence="8 13" id="KW-1133">Transmembrane helix</keyword>
<dbReference type="InterPro" id="IPR041201">
    <property type="entry name" value="PTPRJ_TM"/>
</dbReference>
<dbReference type="Pfam" id="PF18861">
    <property type="entry name" value="PTP_tm"/>
    <property type="match status" value="1"/>
</dbReference>
<dbReference type="SUPFAM" id="SSF52799">
    <property type="entry name" value="(Phosphotyrosine protein) phosphatases II"/>
    <property type="match status" value="1"/>
</dbReference>
<dbReference type="CDD" id="cd00063">
    <property type="entry name" value="FN3"/>
    <property type="match status" value="6"/>
</dbReference>
<evidence type="ECO:0000256" key="7">
    <source>
        <dbReference type="ARBA" id="ARBA00022912"/>
    </source>
</evidence>
<evidence type="ECO:0000256" key="13">
    <source>
        <dbReference type="SAM" id="Phobius"/>
    </source>
</evidence>
<evidence type="ECO:0000259" key="16">
    <source>
        <dbReference type="PROSITE" id="PS50853"/>
    </source>
</evidence>
<feature type="domain" description="Fibronectin type-III" evidence="16">
    <location>
        <begin position="1049"/>
        <end position="1143"/>
    </location>
</feature>
<dbReference type="PROSITE" id="PS00383">
    <property type="entry name" value="TYR_PHOSPHATASE_1"/>
    <property type="match status" value="1"/>
</dbReference>
<dbReference type="Pfam" id="PF00102">
    <property type="entry name" value="Y_phosphatase"/>
    <property type="match status" value="1"/>
</dbReference>
<dbReference type="Gene3D" id="3.90.190.10">
    <property type="entry name" value="Protein tyrosine phosphatase superfamily"/>
    <property type="match status" value="1"/>
</dbReference>
<keyword evidence="3 13" id="KW-0812">Transmembrane</keyword>
<comment type="catalytic activity">
    <reaction evidence="12">
        <text>O-phospho-L-tyrosyl-[protein] + H2O = L-tyrosyl-[protein] + phosphate</text>
        <dbReference type="Rhea" id="RHEA:10684"/>
        <dbReference type="Rhea" id="RHEA-COMP:10136"/>
        <dbReference type="Rhea" id="RHEA-COMP:20101"/>
        <dbReference type="ChEBI" id="CHEBI:15377"/>
        <dbReference type="ChEBI" id="CHEBI:43474"/>
        <dbReference type="ChEBI" id="CHEBI:46858"/>
        <dbReference type="ChEBI" id="CHEBI:61978"/>
        <dbReference type="EC" id="3.1.3.48"/>
    </reaction>
</comment>
<dbReference type="GO" id="GO:0045296">
    <property type="term" value="F:cadherin binding"/>
    <property type="evidence" value="ECO:0007669"/>
    <property type="project" value="TreeGrafter"/>
</dbReference>
<evidence type="ECO:0000256" key="2">
    <source>
        <dbReference type="ARBA" id="ARBA00013064"/>
    </source>
</evidence>
<feature type="domain" description="Fibronectin type-III" evidence="16">
    <location>
        <begin position="436"/>
        <end position="523"/>
    </location>
</feature>
<dbReference type="GO" id="GO:0001525">
    <property type="term" value="P:angiogenesis"/>
    <property type="evidence" value="ECO:0007669"/>
    <property type="project" value="TreeGrafter"/>
</dbReference>
<evidence type="ECO:0000256" key="11">
    <source>
        <dbReference type="ARBA" id="ARBA00025789"/>
    </source>
</evidence>
<feature type="domain" description="Tyrosine specific protein phosphatases" evidence="15">
    <location>
        <begin position="1560"/>
        <end position="1636"/>
    </location>
</feature>
<feature type="domain" description="Fibronectin type-III" evidence="16">
    <location>
        <begin position="958"/>
        <end position="1048"/>
    </location>
</feature>